<accession>A0A2S0VUU8</accession>
<sequence>MKNITAVFIAIIVNCFSIYTAIAQDKNSVLVPLPSVDDFTKGENGWAFGLGVGIEYETAYEGSDEFGLEVQPAGAVQWRNGDHIYYFAGEAFGWRGLLSDNWLLDALVGFEEGRAESDSDEGRLNGLGEQEEAFELVLQARRSFTSDWRYWLVGRLVTGDEGNLGLFGAGRRFGHQTDGTGSEINVVVVVHDSEYANKGFGINKSQSANSGLKETNLSGGLRSIGIDYNYRHNINDNWQIFGEALFEYFSSEVRNSPIARSNYETEVGIGVIYIF</sequence>
<keyword evidence="3" id="KW-0732">Signal</keyword>
<keyword evidence="7" id="KW-1185">Reference proteome</keyword>
<evidence type="ECO:0000256" key="5">
    <source>
        <dbReference type="ARBA" id="ARBA00023237"/>
    </source>
</evidence>
<comment type="similarity">
    <text evidence="2">Belongs to the MipA/OmpV family.</text>
</comment>
<dbReference type="GO" id="GO:0009279">
    <property type="term" value="C:cell outer membrane"/>
    <property type="evidence" value="ECO:0007669"/>
    <property type="project" value="UniProtKB-SubCell"/>
</dbReference>
<reference evidence="6 7" key="1">
    <citation type="submission" date="2018-01" db="EMBL/GenBank/DDBJ databases">
        <title>Genome sequence of a Cantenovulum-like bacteria.</title>
        <authorList>
            <person name="Tan W.R."/>
            <person name="Lau N.-S."/>
            <person name="Go F."/>
            <person name="Amirul A.-A.A."/>
        </authorList>
    </citation>
    <scope>NUCLEOTIDE SEQUENCE [LARGE SCALE GENOMIC DNA]</scope>
    <source>
        <strain evidence="6 7">CCB-QB4</strain>
    </source>
</reference>
<dbReference type="RefSeq" id="WP_108603936.1">
    <property type="nucleotide sequence ID" value="NZ_CP026604.1"/>
</dbReference>
<keyword evidence="5" id="KW-0998">Cell outer membrane</keyword>
<dbReference type="PANTHER" id="PTHR38776:SF1">
    <property type="entry name" value="MLTA-INTERACTING PROTEIN-RELATED"/>
    <property type="match status" value="1"/>
</dbReference>
<evidence type="ECO:0000256" key="3">
    <source>
        <dbReference type="ARBA" id="ARBA00022729"/>
    </source>
</evidence>
<dbReference type="Pfam" id="PF06629">
    <property type="entry name" value="MipA"/>
    <property type="match status" value="1"/>
</dbReference>
<evidence type="ECO:0000313" key="6">
    <source>
        <dbReference type="EMBL" id="AWB67870.1"/>
    </source>
</evidence>
<evidence type="ECO:0000256" key="2">
    <source>
        <dbReference type="ARBA" id="ARBA00005722"/>
    </source>
</evidence>
<comment type="subcellular location">
    <subcellularLocation>
        <location evidence="1">Cell outer membrane</location>
    </subcellularLocation>
</comment>
<dbReference type="PANTHER" id="PTHR38776">
    <property type="entry name" value="MLTA-INTERACTING PROTEIN-RELATED"/>
    <property type="match status" value="1"/>
</dbReference>
<keyword evidence="4" id="KW-0472">Membrane</keyword>
<dbReference type="InterPro" id="IPR010583">
    <property type="entry name" value="MipA"/>
</dbReference>
<organism evidence="6 7">
    <name type="scientific">Saccharobesus litoralis</name>
    <dbReference type="NCBI Taxonomy" id="2172099"/>
    <lineage>
        <taxon>Bacteria</taxon>
        <taxon>Pseudomonadati</taxon>
        <taxon>Pseudomonadota</taxon>
        <taxon>Gammaproteobacteria</taxon>
        <taxon>Alteromonadales</taxon>
        <taxon>Alteromonadaceae</taxon>
        <taxon>Saccharobesus</taxon>
    </lineage>
</organism>
<evidence type="ECO:0000313" key="7">
    <source>
        <dbReference type="Proteomes" id="UP000244441"/>
    </source>
</evidence>
<evidence type="ECO:0000256" key="1">
    <source>
        <dbReference type="ARBA" id="ARBA00004442"/>
    </source>
</evidence>
<protein>
    <submittedName>
        <fullName evidence="6">MipA/OmpV family protein</fullName>
    </submittedName>
</protein>
<dbReference type="Proteomes" id="UP000244441">
    <property type="component" value="Chromosome"/>
</dbReference>
<name>A0A2S0VUU8_9ALTE</name>
<dbReference type="OrthoDB" id="5827747at2"/>
<proteinExistence type="inferred from homology"/>
<dbReference type="EMBL" id="CP026604">
    <property type="protein sequence ID" value="AWB67870.1"/>
    <property type="molecule type" value="Genomic_DNA"/>
</dbReference>
<gene>
    <name evidence="6" type="ORF">C2869_16200</name>
</gene>
<dbReference type="AlphaFoldDB" id="A0A2S0VUU8"/>
<evidence type="ECO:0000256" key="4">
    <source>
        <dbReference type="ARBA" id="ARBA00023136"/>
    </source>
</evidence>
<dbReference type="KEGG" id="cate:C2869_16200"/>